<gene>
    <name evidence="1" type="ORF">B296_00054391</name>
</gene>
<evidence type="ECO:0000313" key="2">
    <source>
        <dbReference type="Proteomes" id="UP000287651"/>
    </source>
</evidence>
<comment type="caution">
    <text evidence="1">The sequence shown here is derived from an EMBL/GenBank/DDBJ whole genome shotgun (WGS) entry which is preliminary data.</text>
</comment>
<protein>
    <submittedName>
        <fullName evidence="1">Uncharacterized protein</fullName>
    </submittedName>
</protein>
<evidence type="ECO:0000313" key="1">
    <source>
        <dbReference type="EMBL" id="RRT35167.1"/>
    </source>
</evidence>
<reference evidence="1 2" key="1">
    <citation type="journal article" date="2014" name="Agronomy (Basel)">
        <title>A Draft Genome Sequence for Ensete ventricosum, the Drought-Tolerant Tree Against Hunger.</title>
        <authorList>
            <person name="Harrison J."/>
            <person name="Moore K.A."/>
            <person name="Paszkiewicz K."/>
            <person name="Jones T."/>
            <person name="Grant M."/>
            <person name="Ambacheew D."/>
            <person name="Muzemil S."/>
            <person name="Studholme D.J."/>
        </authorList>
    </citation>
    <scope>NUCLEOTIDE SEQUENCE [LARGE SCALE GENOMIC DNA]</scope>
</reference>
<dbReference type="EMBL" id="AMZH03025456">
    <property type="protein sequence ID" value="RRT35167.1"/>
    <property type="molecule type" value="Genomic_DNA"/>
</dbReference>
<sequence length="208" mass="22855">MPCRYCYPISSFAASDRKPPPPTLPTTSDSFPTATPAVTQPHCCSSPMCNRASALSLFVVKRWQILCHHLLPQSQSLLAGCMTTTPSSSSVAALAFITIAIFCSNSQKNKRNESEKERKTRHQCRIFRSSLSIARYSLPLLDSTDAFFLGCQSQLYQFSTMLSNNNLCSIFSAAHAPCRTSSQPCLHPSSQLGLHGRRSQLSSDLHHG</sequence>
<proteinExistence type="predicted"/>
<name>A0A426X6S6_ENSVE</name>
<dbReference type="AlphaFoldDB" id="A0A426X6S6"/>
<organism evidence="1 2">
    <name type="scientific">Ensete ventricosum</name>
    <name type="common">Abyssinian banana</name>
    <name type="synonym">Musa ensete</name>
    <dbReference type="NCBI Taxonomy" id="4639"/>
    <lineage>
        <taxon>Eukaryota</taxon>
        <taxon>Viridiplantae</taxon>
        <taxon>Streptophyta</taxon>
        <taxon>Embryophyta</taxon>
        <taxon>Tracheophyta</taxon>
        <taxon>Spermatophyta</taxon>
        <taxon>Magnoliopsida</taxon>
        <taxon>Liliopsida</taxon>
        <taxon>Zingiberales</taxon>
        <taxon>Musaceae</taxon>
        <taxon>Ensete</taxon>
    </lineage>
</organism>
<accession>A0A426X6S6</accession>
<dbReference type="Proteomes" id="UP000287651">
    <property type="component" value="Unassembled WGS sequence"/>
</dbReference>